<name>A0AAW0G0P4_9APHY</name>
<evidence type="ECO:0000256" key="1">
    <source>
        <dbReference type="SAM" id="MobiDB-lite"/>
    </source>
</evidence>
<sequence>MSSSDEHDLTPFDYELPQTPSSVMNGWVVRLQAVAIVTALLAQVEASFVGGLEPASPDPTASDTALRIFAYAGLILNLGATLSSVLLLLAVTSVPTAARRLYMSCSHGYPRRIFLHHNKKDSEKSEDKTSSPASGAADIPHFPRLQHRRPNVPDTLKDMKSLNQFLLRGDTEGKILHAFGVARGWRFLLQHCIFCFLAGCVCAFVHVGILVWVSESTTVASVMMPMALIGFIPPLIVFFFAMDSPSCKLCHEEKNVSTSRLSGVEIS</sequence>
<evidence type="ECO:0000313" key="3">
    <source>
        <dbReference type="EMBL" id="KAK7683478.1"/>
    </source>
</evidence>
<protein>
    <submittedName>
        <fullName evidence="3">Uncharacterized protein</fullName>
    </submittedName>
</protein>
<keyword evidence="2" id="KW-0812">Transmembrane</keyword>
<proteinExistence type="predicted"/>
<accession>A0AAW0G0P4</accession>
<organism evidence="3 4">
    <name type="scientific">Cerrena zonata</name>
    <dbReference type="NCBI Taxonomy" id="2478898"/>
    <lineage>
        <taxon>Eukaryota</taxon>
        <taxon>Fungi</taxon>
        <taxon>Dikarya</taxon>
        <taxon>Basidiomycota</taxon>
        <taxon>Agaricomycotina</taxon>
        <taxon>Agaricomycetes</taxon>
        <taxon>Polyporales</taxon>
        <taxon>Cerrenaceae</taxon>
        <taxon>Cerrena</taxon>
    </lineage>
</organism>
<reference evidence="3 4" key="1">
    <citation type="submission" date="2022-09" db="EMBL/GenBank/DDBJ databases">
        <authorList>
            <person name="Palmer J.M."/>
        </authorList>
    </citation>
    <scope>NUCLEOTIDE SEQUENCE [LARGE SCALE GENOMIC DNA]</scope>
    <source>
        <strain evidence="3 4">DSM 7382</strain>
    </source>
</reference>
<evidence type="ECO:0000256" key="2">
    <source>
        <dbReference type="SAM" id="Phobius"/>
    </source>
</evidence>
<gene>
    <name evidence="3" type="ORF">QCA50_013312</name>
</gene>
<evidence type="ECO:0000313" key="4">
    <source>
        <dbReference type="Proteomes" id="UP001385951"/>
    </source>
</evidence>
<feature type="compositionally biased region" description="Basic and acidic residues" evidence="1">
    <location>
        <begin position="120"/>
        <end position="129"/>
    </location>
</feature>
<feature type="transmembrane region" description="Helical" evidence="2">
    <location>
        <begin position="68"/>
        <end position="91"/>
    </location>
</feature>
<keyword evidence="2" id="KW-1133">Transmembrane helix</keyword>
<dbReference type="AlphaFoldDB" id="A0AAW0G0P4"/>
<feature type="transmembrane region" description="Helical" evidence="2">
    <location>
        <begin position="219"/>
        <end position="241"/>
    </location>
</feature>
<keyword evidence="2" id="KW-0472">Membrane</keyword>
<keyword evidence="4" id="KW-1185">Reference proteome</keyword>
<dbReference type="Proteomes" id="UP001385951">
    <property type="component" value="Unassembled WGS sequence"/>
</dbReference>
<comment type="caution">
    <text evidence="3">The sequence shown here is derived from an EMBL/GenBank/DDBJ whole genome shotgun (WGS) entry which is preliminary data.</text>
</comment>
<feature type="region of interest" description="Disordered" evidence="1">
    <location>
        <begin position="119"/>
        <end position="150"/>
    </location>
</feature>
<dbReference type="EMBL" id="JASBNA010000030">
    <property type="protein sequence ID" value="KAK7683478.1"/>
    <property type="molecule type" value="Genomic_DNA"/>
</dbReference>
<feature type="transmembrane region" description="Helical" evidence="2">
    <location>
        <begin position="193"/>
        <end position="213"/>
    </location>
</feature>